<dbReference type="Pfam" id="PF06089">
    <property type="entry name" value="Asparaginase_II"/>
    <property type="match status" value="1"/>
</dbReference>
<comment type="caution">
    <text evidence="1">The sequence shown here is derived from an EMBL/GenBank/DDBJ whole genome shotgun (WGS) entry which is preliminary data.</text>
</comment>
<accession>A0A8J2YPF9</accession>
<sequence length="331" mass="34442">MLVEIVRGAMVESRHRGAFAVVDAAGKIVRSAGAVDQPVFPRSAIKPLQALPLLETGAADKYGLGAEELALACASHHGEPVHVQKVSAWLCRIGMGEGDLECGAHLPTDVPSAQALIRGSQPPSQLHNNCSGKHTGFLCTAACLGEDHRGYIEAEHPVMRRVITAVGDMTGTDMARAPAGRDGCGIPVIGLTLQAMAQGMARMADPTGLHDERRAASTRILDAMAAHPLLVDGTGGLAVEVMLVAGDQVRLKPGAEGVFCAALPKLGLGLALKIEDGAGRAAEVAVAALLDRLGCFTDDQRMALHPFLLPKIKNVAGVEVGVMRPAAAFDF</sequence>
<evidence type="ECO:0000313" key="2">
    <source>
        <dbReference type="Proteomes" id="UP000646365"/>
    </source>
</evidence>
<organism evidence="1 2">
    <name type="scientific">Aliidongia dinghuensis</name>
    <dbReference type="NCBI Taxonomy" id="1867774"/>
    <lineage>
        <taxon>Bacteria</taxon>
        <taxon>Pseudomonadati</taxon>
        <taxon>Pseudomonadota</taxon>
        <taxon>Alphaproteobacteria</taxon>
        <taxon>Rhodospirillales</taxon>
        <taxon>Dongiaceae</taxon>
        <taxon>Aliidongia</taxon>
    </lineage>
</organism>
<dbReference type="PANTHER" id="PTHR42110">
    <property type="entry name" value="L-ASPARAGINASE, PUTATIVE (AFU_ORTHOLOGUE AFUA_3G11890)-RELATED"/>
    <property type="match status" value="1"/>
</dbReference>
<dbReference type="EMBL" id="BMJQ01000001">
    <property type="protein sequence ID" value="GGF02918.1"/>
    <property type="molecule type" value="Genomic_DNA"/>
</dbReference>
<gene>
    <name evidence="1" type="ORF">GCM10011611_05530</name>
</gene>
<reference evidence="1" key="2">
    <citation type="submission" date="2020-09" db="EMBL/GenBank/DDBJ databases">
        <authorList>
            <person name="Sun Q."/>
            <person name="Zhou Y."/>
        </authorList>
    </citation>
    <scope>NUCLEOTIDE SEQUENCE</scope>
    <source>
        <strain evidence="1">CGMCC 1.15725</strain>
    </source>
</reference>
<dbReference type="InterPro" id="IPR010349">
    <property type="entry name" value="Asparaginase_II"/>
</dbReference>
<evidence type="ECO:0000313" key="1">
    <source>
        <dbReference type="EMBL" id="GGF02918.1"/>
    </source>
</evidence>
<dbReference type="PANTHER" id="PTHR42110:SF1">
    <property type="entry name" value="L-ASPARAGINASE, PUTATIVE (AFU_ORTHOLOGUE AFUA_3G11890)-RELATED"/>
    <property type="match status" value="1"/>
</dbReference>
<protein>
    <submittedName>
        <fullName evidence="1">Asparaginase</fullName>
    </submittedName>
</protein>
<dbReference type="AlphaFoldDB" id="A0A8J2YPF9"/>
<name>A0A8J2YPF9_9PROT</name>
<reference evidence="1" key="1">
    <citation type="journal article" date="2014" name="Int. J. Syst. Evol. Microbiol.">
        <title>Complete genome sequence of Corynebacterium casei LMG S-19264T (=DSM 44701T), isolated from a smear-ripened cheese.</title>
        <authorList>
            <consortium name="US DOE Joint Genome Institute (JGI-PGF)"/>
            <person name="Walter F."/>
            <person name="Albersmeier A."/>
            <person name="Kalinowski J."/>
            <person name="Ruckert C."/>
        </authorList>
    </citation>
    <scope>NUCLEOTIDE SEQUENCE</scope>
    <source>
        <strain evidence="1">CGMCC 1.15725</strain>
    </source>
</reference>
<dbReference type="Proteomes" id="UP000646365">
    <property type="component" value="Unassembled WGS sequence"/>
</dbReference>
<proteinExistence type="predicted"/>
<keyword evidence="2" id="KW-1185">Reference proteome</keyword>